<feature type="signal peptide" evidence="1">
    <location>
        <begin position="1"/>
        <end position="20"/>
    </location>
</feature>
<accession>A0ABT7Y365</accession>
<keyword evidence="3" id="KW-1185">Reference proteome</keyword>
<comment type="caution">
    <text evidence="2">The sequence shown here is derived from an EMBL/GenBank/DDBJ whole genome shotgun (WGS) entry which is preliminary data.</text>
</comment>
<protein>
    <submittedName>
        <fullName evidence="2">Uncharacterized protein</fullName>
    </submittedName>
</protein>
<proteinExistence type="predicted"/>
<reference evidence="2" key="1">
    <citation type="submission" date="2024-05" db="EMBL/GenBank/DDBJ databases">
        <title>Genome Sequences of Four Agar- Degrading Marine Bacteria.</title>
        <authorList>
            <person name="Phillips E.K."/>
            <person name="Shaffer J.C."/>
            <person name="Henson M.W."/>
            <person name="Temperton B."/>
            <person name="Thrash C.J."/>
            <person name="Martin M.O."/>
        </authorList>
    </citation>
    <scope>NUCLEOTIDE SEQUENCE</scope>
    <source>
        <strain evidence="2">EKP203</strain>
    </source>
</reference>
<dbReference type="EMBL" id="JAUEOZ010000002">
    <property type="protein sequence ID" value="MDN2482485.1"/>
    <property type="molecule type" value="Genomic_DNA"/>
</dbReference>
<keyword evidence="1" id="KW-0732">Signal</keyword>
<evidence type="ECO:0000256" key="1">
    <source>
        <dbReference type="SAM" id="SignalP"/>
    </source>
</evidence>
<sequence length="155" mass="17056">MKKLILATTLISLSSFNVSASSWEQSVNGKVVMSDSLNNEDIHIEYYPDNSNVIRLIIKTPDDVCGWKGDTRGTGEYIFNVFSDEQHRGEGQDVRFMSSCISKGHVSIYPKSTAGNSHVVNTFRNASAAVGIDGTIFNARGFVAAVNEHRNRNVL</sequence>
<dbReference type="Proteomes" id="UP001169719">
    <property type="component" value="Unassembled WGS sequence"/>
</dbReference>
<gene>
    <name evidence="2" type="ORF">QWJ08_14180</name>
</gene>
<evidence type="ECO:0000313" key="2">
    <source>
        <dbReference type="EMBL" id="MDN2482485.1"/>
    </source>
</evidence>
<organism evidence="2 3">
    <name type="scientific">Vibrio agarivorans</name>
    <dbReference type="NCBI Taxonomy" id="153622"/>
    <lineage>
        <taxon>Bacteria</taxon>
        <taxon>Pseudomonadati</taxon>
        <taxon>Pseudomonadota</taxon>
        <taxon>Gammaproteobacteria</taxon>
        <taxon>Vibrionales</taxon>
        <taxon>Vibrionaceae</taxon>
        <taxon>Vibrio</taxon>
    </lineage>
</organism>
<dbReference type="RefSeq" id="WP_289962565.1">
    <property type="nucleotide sequence ID" value="NZ_JAUEOZ010000002.1"/>
</dbReference>
<evidence type="ECO:0000313" key="3">
    <source>
        <dbReference type="Proteomes" id="UP001169719"/>
    </source>
</evidence>
<name>A0ABT7Y365_9VIBR</name>
<feature type="chain" id="PRO_5047492542" evidence="1">
    <location>
        <begin position="21"/>
        <end position="155"/>
    </location>
</feature>